<dbReference type="RefSeq" id="WP_379726461.1">
    <property type="nucleotide sequence ID" value="NZ_JBHRYJ010000002.1"/>
</dbReference>
<accession>A0ABV7VGG3</accession>
<reference evidence="2" key="1">
    <citation type="journal article" date="2019" name="Int. J. Syst. Evol. Microbiol.">
        <title>The Global Catalogue of Microorganisms (GCM) 10K type strain sequencing project: providing services to taxonomists for standard genome sequencing and annotation.</title>
        <authorList>
            <consortium name="The Broad Institute Genomics Platform"/>
            <consortium name="The Broad Institute Genome Sequencing Center for Infectious Disease"/>
            <person name="Wu L."/>
            <person name="Ma J."/>
        </authorList>
    </citation>
    <scope>NUCLEOTIDE SEQUENCE [LARGE SCALE GENOMIC DNA]</scope>
    <source>
        <strain evidence="2">KCTC 42182</strain>
    </source>
</reference>
<organism evidence="1 2">
    <name type="scientific">Ferrovibrio xuzhouensis</name>
    <dbReference type="NCBI Taxonomy" id="1576914"/>
    <lineage>
        <taxon>Bacteria</taxon>
        <taxon>Pseudomonadati</taxon>
        <taxon>Pseudomonadota</taxon>
        <taxon>Alphaproteobacteria</taxon>
        <taxon>Rhodospirillales</taxon>
        <taxon>Rhodospirillaceae</taxon>
        <taxon>Ferrovibrio</taxon>
    </lineage>
</organism>
<sequence length="170" mass="19361">MAFLETPRKFYEQFVLPNFTDYMSKTDDARLGLNAVIACWHLSDWVWRDRPAYWSPLTDGCKGSRPKERFLTYIKRQCPELDVLNSLANGTKHFLTRDDGYHSVELIKGIFYDPGMAHPVGIAPLGVIGKEPDWLLVEAPDPSGLGSIGLVEVLRRTVNWWPAFLDQHGL</sequence>
<proteinExistence type="predicted"/>
<dbReference type="EMBL" id="JBHRYJ010000002">
    <property type="protein sequence ID" value="MFC3676234.1"/>
    <property type="molecule type" value="Genomic_DNA"/>
</dbReference>
<dbReference type="Proteomes" id="UP001595711">
    <property type="component" value="Unassembled WGS sequence"/>
</dbReference>
<comment type="caution">
    <text evidence="1">The sequence shown here is derived from an EMBL/GenBank/DDBJ whole genome shotgun (WGS) entry which is preliminary data.</text>
</comment>
<protein>
    <submittedName>
        <fullName evidence="1">Uncharacterized protein</fullName>
    </submittedName>
</protein>
<evidence type="ECO:0000313" key="1">
    <source>
        <dbReference type="EMBL" id="MFC3676234.1"/>
    </source>
</evidence>
<gene>
    <name evidence="1" type="ORF">ACFOOQ_11815</name>
</gene>
<evidence type="ECO:0000313" key="2">
    <source>
        <dbReference type="Proteomes" id="UP001595711"/>
    </source>
</evidence>
<keyword evidence="2" id="KW-1185">Reference proteome</keyword>
<name>A0ABV7VGG3_9PROT</name>